<accession>A0A3B0YJ99</accession>
<name>A0A3B0YJ99_9ZZZZ</name>
<dbReference type="EMBL" id="UOFL01000114">
    <property type="protein sequence ID" value="VAW76810.1"/>
    <property type="molecule type" value="Genomic_DNA"/>
</dbReference>
<organism evidence="1">
    <name type="scientific">hydrothermal vent metagenome</name>
    <dbReference type="NCBI Taxonomy" id="652676"/>
    <lineage>
        <taxon>unclassified sequences</taxon>
        <taxon>metagenomes</taxon>
        <taxon>ecological metagenomes</taxon>
    </lineage>
</organism>
<gene>
    <name evidence="1" type="ORF">MNBD_GAMMA12-2571</name>
</gene>
<sequence length="82" mass="9680">PPQRIEPRTNLLRQGLDDEVPTGYDLYEEEVPRAGVKVTQSFQRTRWYDGKIFLWFGARKQTGRGERSSRLSFDQILPIRKK</sequence>
<evidence type="ECO:0000313" key="1">
    <source>
        <dbReference type="EMBL" id="VAW76810.1"/>
    </source>
</evidence>
<protein>
    <submittedName>
        <fullName evidence="1">Uncharacterized protein</fullName>
    </submittedName>
</protein>
<feature type="non-terminal residue" evidence="1">
    <location>
        <position position="1"/>
    </location>
</feature>
<reference evidence="1" key="1">
    <citation type="submission" date="2018-06" db="EMBL/GenBank/DDBJ databases">
        <authorList>
            <person name="Zhirakovskaya E."/>
        </authorList>
    </citation>
    <scope>NUCLEOTIDE SEQUENCE</scope>
</reference>
<proteinExistence type="predicted"/>
<dbReference type="AlphaFoldDB" id="A0A3B0YJ99"/>